<dbReference type="Gene3D" id="3.40.50.1820">
    <property type="entry name" value="alpha/beta hydrolase"/>
    <property type="match status" value="1"/>
</dbReference>
<evidence type="ECO:0000313" key="4">
    <source>
        <dbReference type="Proteomes" id="UP000297475"/>
    </source>
</evidence>
<dbReference type="OrthoDB" id="9803828at2"/>
<dbReference type="Proteomes" id="UP000297475">
    <property type="component" value="Unassembled WGS sequence"/>
</dbReference>
<keyword evidence="4" id="KW-1185">Reference proteome</keyword>
<dbReference type="SUPFAM" id="SSF53474">
    <property type="entry name" value="alpha/beta-Hydrolases"/>
    <property type="match status" value="1"/>
</dbReference>
<dbReference type="InterPro" id="IPR050300">
    <property type="entry name" value="GDXG_lipolytic_enzyme"/>
</dbReference>
<evidence type="ECO:0000313" key="3">
    <source>
        <dbReference type="EMBL" id="TGG92411.1"/>
    </source>
</evidence>
<dbReference type="EMBL" id="SRMF01000005">
    <property type="protein sequence ID" value="TGG92411.1"/>
    <property type="molecule type" value="Genomic_DNA"/>
</dbReference>
<dbReference type="AlphaFoldDB" id="A0A4Z0WE42"/>
<dbReference type="RefSeq" id="WP_135483745.1">
    <property type="nucleotide sequence ID" value="NZ_SRMF01000005.1"/>
</dbReference>
<dbReference type="Pfam" id="PF07859">
    <property type="entry name" value="Abhydrolase_3"/>
    <property type="match status" value="1"/>
</dbReference>
<sequence>MTALNAQLEDWLERLNRLVAQQRAQGSTPTAVNAREGLANMTATLVTARPTLPRVVDALVDGGRYPVPVRIYDPAPEQDKAVCLYIHGGGHTAGGITVYDPICRKLAVASQRLVVSVEYRLAPECPYPQGLQDCVDVVRHLWPTLDDKGFWYQPELAVAGDSGGGALTATLCAELQHEEEALVQQQILIYPNLDYTLSYPSIHELASGYLLERERIRWYYDQYFQKGEDRAAASPLYMPITPGLPETLIITAGFCPLKDEAIAYRDALQKEGVRCTHRHFPTLLHAFLNMEDLVEADCAEAYRTMAAFMRRRAD</sequence>
<proteinExistence type="predicted"/>
<organism evidence="3 4">
    <name type="scientific">Natronospirillum operosum</name>
    <dbReference type="NCBI Taxonomy" id="2759953"/>
    <lineage>
        <taxon>Bacteria</taxon>
        <taxon>Pseudomonadati</taxon>
        <taxon>Pseudomonadota</taxon>
        <taxon>Gammaproteobacteria</taxon>
        <taxon>Oceanospirillales</taxon>
        <taxon>Natronospirillaceae</taxon>
        <taxon>Natronospirillum</taxon>
    </lineage>
</organism>
<dbReference type="PANTHER" id="PTHR48081">
    <property type="entry name" value="AB HYDROLASE SUPERFAMILY PROTEIN C4A8.06C"/>
    <property type="match status" value="1"/>
</dbReference>
<name>A0A4Z0WE42_9GAMM</name>
<keyword evidence="1 3" id="KW-0378">Hydrolase</keyword>
<feature type="domain" description="Alpha/beta hydrolase fold-3" evidence="2">
    <location>
        <begin position="84"/>
        <end position="288"/>
    </location>
</feature>
<reference evidence="3 4" key="1">
    <citation type="submission" date="2019-04" db="EMBL/GenBank/DDBJ databases">
        <title>Natronospirillum operosus gen. nov., sp. nov., a haloalkaliphilic satellite isolated from decaying biomass of laboratory culture of cyanobacterium Geitlerinema sp. and proposal of Natronospirillaceae fam. nov. and Saccharospirillaceae fam. nov.</title>
        <authorList>
            <person name="Kevbrin V."/>
            <person name="Boltyanskaya Y."/>
            <person name="Koziaeva V."/>
            <person name="Grouzdev D.S."/>
            <person name="Park M."/>
            <person name="Cho J."/>
        </authorList>
    </citation>
    <scope>NUCLEOTIDE SEQUENCE [LARGE SCALE GENOMIC DNA]</scope>
    <source>
        <strain evidence="3 4">G-116</strain>
    </source>
</reference>
<gene>
    <name evidence="3" type="ORF">E4656_13115</name>
</gene>
<accession>A0A4Z0WE42</accession>
<dbReference type="PANTHER" id="PTHR48081:SF8">
    <property type="entry name" value="ALPHA_BETA HYDROLASE FOLD-3 DOMAIN-CONTAINING PROTEIN-RELATED"/>
    <property type="match status" value="1"/>
</dbReference>
<dbReference type="InterPro" id="IPR013094">
    <property type="entry name" value="AB_hydrolase_3"/>
</dbReference>
<evidence type="ECO:0000259" key="2">
    <source>
        <dbReference type="Pfam" id="PF07859"/>
    </source>
</evidence>
<protein>
    <submittedName>
        <fullName evidence="3">Alpha/beta hydrolase</fullName>
    </submittedName>
</protein>
<evidence type="ECO:0000256" key="1">
    <source>
        <dbReference type="ARBA" id="ARBA00022801"/>
    </source>
</evidence>
<comment type="caution">
    <text evidence="3">The sequence shown here is derived from an EMBL/GenBank/DDBJ whole genome shotgun (WGS) entry which is preliminary data.</text>
</comment>
<dbReference type="InterPro" id="IPR029058">
    <property type="entry name" value="AB_hydrolase_fold"/>
</dbReference>
<dbReference type="GO" id="GO:0016787">
    <property type="term" value="F:hydrolase activity"/>
    <property type="evidence" value="ECO:0007669"/>
    <property type="project" value="UniProtKB-KW"/>
</dbReference>